<feature type="domain" description="LysM" evidence="5">
    <location>
        <begin position="367"/>
        <end position="413"/>
    </location>
</feature>
<dbReference type="InterPro" id="IPR052210">
    <property type="entry name" value="LysM1-like"/>
</dbReference>
<keyword evidence="7" id="KW-1185">Reference proteome</keyword>
<dbReference type="GO" id="GO:0008061">
    <property type="term" value="F:chitin binding"/>
    <property type="evidence" value="ECO:0007669"/>
    <property type="project" value="UniProtKB-KW"/>
</dbReference>
<dbReference type="InterPro" id="IPR036779">
    <property type="entry name" value="LysM_dom_sf"/>
</dbReference>
<dbReference type="CDD" id="cd00118">
    <property type="entry name" value="LysM"/>
    <property type="match status" value="5"/>
</dbReference>
<evidence type="ECO:0000256" key="1">
    <source>
        <dbReference type="ARBA" id="ARBA00022669"/>
    </source>
</evidence>
<dbReference type="Gene3D" id="3.10.350.10">
    <property type="entry name" value="LysM domain"/>
    <property type="match status" value="6"/>
</dbReference>
<feature type="chain" id="PRO_5042873596" description="LysM domain-containing protein" evidence="4">
    <location>
        <begin position="23"/>
        <end position="862"/>
    </location>
</feature>
<feature type="domain" description="LysM" evidence="5">
    <location>
        <begin position="812"/>
        <end position="859"/>
    </location>
</feature>
<evidence type="ECO:0000259" key="5">
    <source>
        <dbReference type="PROSITE" id="PS51782"/>
    </source>
</evidence>
<dbReference type="SUPFAM" id="SSF54106">
    <property type="entry name" value="LysM domain"/>
    <property type="match status" value="4"/>
</dbReference>
<evidence type="ECO:0000313" key="6">
    <source>
        <dbReference type="EMBL" id="KAK3933774.1"/>
    </source>
</evidence>
<comment type="caution">
    <text evidence="6">The sequence shown here is derived from an EMBL/GenBank/DDBJ whole genome shotgun (WGS) entry which is preliminary data.</text>
</comment>
<feature type="signal peptide" evidence="4">
    <location>
        <begin position="1"/>
        <end position="22"/>
    </location>
</feature>
<gene>
    <name evidence="6" type="ORF">QBC46DRAFT_462929</name>
</gene>
<dbReference type="PANTHER" id="PTHR34997:SF1">
    <property type="entry name" value="PEPTIDOGLYCAN-BINDING LYSIN DOMAIN"/>
    <property type="match status" value="1"/>
</dbReference>
<proteinExistence type="inferred from homology"/>
<evidence type="ECO:0000256" key="3">
    <source>
        <dbReference type="ARBA" id="ARBA00044955"/>
    </source>
</evidence>
<dbReference type="EMBL" id="MU854074">
    <property type="protein sequence ID" value="KAK3933774.1"/>
    <property type="molecule type" value="Genomic_DNA"/>
</dbReference>
<comment type="similarity">
    <text evidence="3">Belongs to the secreted LysM effector family.</text>
</comment>
<dbReference type="PANTHER" id="PTHR34997">
    <property type="entry name" value="AM15"/>
    <property type="match status" value="1"/>
</dbReference>
<keyword evidence="2" id="KW-0843">Virulence</keyword>
<evidence type="ECO:0000313" key="7">
    <source>
        <dbReference type="Proteomes" id="UP001303473"/>
    </source>
</evidence>
<dbReference type="Pfam" id="PF01476">
    <property type="entry name" value="LysM"/>
    <property type="match status" value="3"/>
</dbReference>
<keyword evidence="1" id="KW-0147">Chitin-binding</keyword>
<keyword evidence="4" id="KW-0732">Signal</keyword>
<accession>A0AAN6MUV8</accession>
<feature type="domain" description="LysM" evidence="5">
    <location>
        <begin position="227"/>
        <end position="272"/>
    </location>
</feature>
<protein>
    <recommendedName>
        <fullName evidence="5">LysM domain-containing protein</fullName>
    </recommendedName>
</protein>
<organism evidence="6 7">
    <name type="scientific">Diplogelasinospora grovesii</name>
    <dbReference type="NCBI Taxonomy" id="303347"/>
    <lineage>
        <taxon>Eukaryota</taxon>
        <taxon>Fungi</taxon>
        <taxon>Dikarya</taxon>
        <taxon>Ascomycota</taxon>
        <taxon>Pezizomycotina</taxon>
        <taxon>Sordariomycetes</taxon>
        <taxon>Sordariomycetidae</taxon>
        <taxon>Sordariales</taxon>
        <taxon>Diplogelasinosporaceae</taxon>
        <taxon>Diplogelasinospora</taxon>
    </lineage>
</organism>
<evidence type="ECO:0000256" key="2">
    <source>
        <dbReference type="ARBA" id="ARBA00023026"/>
    </source>
</evidence>
<dbReference type="InterPro" id="IPR018392">
    <property type="entry name" value="LysM"/>
</dbReference>
<dbReference type="AlphaFoldDB" id="A0AAN6MUV8"/>
<feature type="domain" description="LysM" evidence="5">
    <location>
        <begin position="731"/>
        <end position="778"/>
    </location>
</feature>
<reference evidence="7" key="1">
    <citation type="journal article" date="2023" name="Mol. Phylogenet. Evol.">
        <title>Genome-scale phylogeny and comparative genomics of the fungal order Sordariales.</title>
        <authorList>
            <person name="Hensen N."/>
            <person name="Bonometti L."/>
            <person name="Westerberg I."/>
            <person name="Brannstrom I.O."/>
            <person name="Guillou S."/>
            <person name="Cros-Aarteil S."/>
            <person name="Calhoun S."/>
            <person name="Haridas S."/>
            <person name="Kuo A."/>
            <person name="Mondo S."/>
            <person name="Pangilinan J."/>
            <person name="Riley R."/>
            <person name="LaButti K."/>
            <person name="Andreopoulos B."/>
            <person name="Lipzen A."/>
            <person name="Chen C."/>
            <person name="Yan M."/>
            <person name="Daum C."/>
            <person name="Ng V."/>
            <person name="Clum A."/>
            <person name="Steindorff A."/>
            <person name="Ohm R.A."/>
            <person name="Martin F."/>
            <person name="Silar P."/>
            <person name="Natvig D.O."/>
            <person name="Lalanne C."/>
            <person name="Gautier V."/>
            <person name="Ament-Velasquez S.L."/>
            <person name="Kruys A."/>
            <person name="Hutchinson M.I."/>
            <person name="Powell A.J."/>
            <person name="Barry K."/>
            <person name="Miller A.N."/>
            <person name="Grigoriev I.V."/>
            <person name="Debuchy R."/>
            <person name="Gladieux P."/>
            <person name="Hiltunen Thoren M."/>
            <person name="Johannesson H."/>
        </authorList>
    </citation>
    <scope>NUCLEOTIDE SEQUENCE [LARGE SCALE GENOMIC DNA]</scope>
    <source>
        <strain evidence="7">CBS 340.73</strain>
    </source>
</reference>
<feature type="domain" description="LysM" evidence="5">
    <location>
        <begin position="648"/>
        <end position="695"/>
    </location>
</feature>
<name>A0AAN6MUV8_9PEZI</name>
<evidence type="ECO:0000256" key="4">
    <source>
        <dbReference type="SAM" id="SignalP"/>
    </source>
</evidence>
<dbReference type="PROSITE" id="PS51782">
    <property type="entry name" value="LYSM"/>
    <property type="match status" value="6"/>
</dbReference>
<sequence length="862" mass="90458">MFSSSTFVYFGVVIVFTIQVEAAIYVQSNASFPSNITSACSNALTADLACPEGVERLRQGLYYPESFLTSLCTTTCSSALAGYKLSVEGGCGGETYDSLTDLGDVPLYTIPQLLQYLYNYTCLADSSNGQYCNVVAANFIGVAANQSNLNSIEGGGTLNCTDCNLKQLQFLAGAAYYHDTGIVSVYSSLTSSCHVTDYPLTSSTLGFNTTATATTTGVTASPTCTGSTYTIQNGDTCESISKTQSVATMWLLIDNNLPAYCANFPTTGSLCIQHICTTYTVQANDTCTSISRAKGINYAQILAWNPQFDLTCSNINMTAGLEICISSPGPAYTPSTTSSAASVTASATTAVAVPSNAANGSTADCAQWYEAVPGDYCNLIIIRFGISLSDFLVLNPEVNDNCTNLYAYESYCMEPVGDMSNYPGAPGYVGTIPPWTTVPASSLPTATYIPALYVGPSITYANGTRTDCATYIDGSDYQDDLSNTTFSSQCDLALAVFSISFTDLTLFNPSLADASISNCSFAQNVSYCVRWSSAEPSTTGNVYPTALPTGVSITPVGSVQNCTQWTFADTGITCDDVLQDWNITISWLVSLNPEVGTDCSGFEERTYYCVNTTASVTTVSIPPSTSTATSAVIPPGPTQSGIPSNCDAYYVAQSGDTCATVEATYKITDAQFHAWNPAVSSDCTSGFWAGEAYCVGVATSTSPPTTTTTTTSTTVTPPGPTQSGIPATCDEYYLAQSGDTCASVEAKFGITDAQFHAWNPAVSSDCTSGFWANEAYCVGISGSTSVTTTTTGTASVTPPAPTQPGIPTNCDEYYVAQSGDSCSSVEAKYGITDAEFHAWNPAVSSDCTSGFWADEAYCVGVS</sequence>
<dbReference type="Proteomes" id="UP001303473">
    <property type="component" value="Unassembled WGS sequence"/>
</dbReference>
<dbReference type="SMART" id="SM00257">
    <property type="entry name" value="LysM"/>
    <property type="match status" value="5"/>
</dbReference>
<feature type="domain" description="LysM" evidence="5">
    <location>
        <begin position="277"/>
        <end position="325"/>
    </location>
</feature>